<evidence type="ECO:0000256" key="1">
    <source>
        <dbReference type="SAM" id="Coils"/>
    </source>
</evidence>
<dbReference type="Proteomes" id="UP000515804">
    <property type="component" value="Chromosome"/>
</dbReference>
<evidence type="ECO:0000313" key="4">
    <source>
        <dbReference type="Proteomes" id="UP000515804"/>
    </source>
</evidence>
<dbReference type="KEGG" id="tcn:H9L16_14595"/>
<keyword evidence="1" id="KW-0175">Coiled coil</keyword>
<feature type="transmembrane region" description="Helical" evidence="2">
    <location>
        <begin position="44"/>
        <end position="63"/>
    </location>
</feature>
<evidence type="ECO:0000256" key="2">
    <source>
        <dbReference type="SAM" id="Phobius"/>
    </source>
</evidence>
<name>A0A7G9SPS8_9GAMM</name>
<keyword evidence="4" id="KW-1185">Reference proteome</keyword>
<protein>
    <submittedName>
        <fullName evidence="3">Phage tail tape measure protein</fullName>
    </submittedName>
</protein>
<dbReference type="RefSeq" id="WP_187552370.1">
    <property type="nucleotide sequence ID" value="NZ_BMZL01000001.1"/>
</dbReference>
<dbReference type="EMBL" id="CP060719">
    <property type="protein sequence ID" value="QNN69853.1"/>
    <property type="molecule type" value="Genomic_DNA"/>
</dbReference>
<keyword evidence="2" id="KW-0472">Membrane</keyword>
<proteinExistence type="predicted"/>
<accession>A0A7G9SPS8</accession>
<organism evidence="3 4">
    <name type="scientific">Thermomonas carbonis</name>
    <dbReference type="NCBI Taxonomy" id="1463158"/>
    <lineage>
        <taxon>Bacteria</taxon>
        <taxon>Pseudomonadati</taxon>
        <taxon>Pseudomonadota</taxon>
        <taxon>Gammaproteobacteria</taxon>
        <taxon>Lysobacterales</taxon>
        <taxon>Lysobacteraceae</taxon>
        <taxon>Thermomonas</taxon>
    </lineage>
</organism>
<evidence type="ECO:0000313" key="3">
    <source>
        <dbReference type="EMBL" id="QNN69853.1"/>
    </source>
</evidence>
<sequence>MAKSLGALTLDLVLRMGGFEQGMDKAARVTDKRMREMEARAKKFGAVAGAAVAGAAVAISAGVKQAIDYADQLNDMNQRLGVSAEALSGWAYAAKQSGTDIDSLGIGLKKLAKNMAEALDPKSSQGKLFDALGVSVVDAQGKLRDVEDVLPAIAARFKELDNATQESALAMDLFGKSGTDLLEFLNQGQDGIESLRDRARELGVELDGDTLRAADQFNDKMGDIWAISEGLFLKLAEDLLPSLDRLATMFQNAAKEGQAAGGALDSVGGAASSLVDYLEKANSIGAGTIQMLTAIKEGSAQALQGLGTLLFKDTSRGIDQIMAAKGKADRAYYYAFNDLPDFSNVRGTPKPVLFAGIDADPDGLFKKTAAQAAEARKEAERLAAALAGVYGGGDSKAKGGGKGKSVRDNAEDAAKALREQVEAVVRAREEFDAMAASLSGPLAEALYRYTVENQRLIDTAKAGEVGTKELEKAQANLRKEYDLNVEAIRKQLDPLGELLADLEFENSLVGMGNVERQLAIATRGMDADAIAQQAGALSKLQDAYAQSDRIREQVGLMDEFRESVRGIFGDIYNGKNAWDAVKDAFDNFADAVFDFASKKVIEDLFGQLGTTQGGKAGDGWAGLFTSVLGAFAGGGAGAGAGASAAGGSSYLSWMQGGYASGGLMPANSIARVNENGPELMTVRGRDYLMTGNDAVTITPNHKLGGGGGSQQVVQNFYNPRMYDRSSSAQREAEAAQKLKHAMRFA</sequence>
<keyword evidence="2" id="KW-1133">Transmembrane helix</keyword>
<gene>
    <name evidence="3" type="ORF">H9L16_14595</name>
</gene>
<keyword evidence="2" id="KW-0812">Transmembrane</keyword>
<reference evidence="3 4" key="1">
    <citation type="submission" date="2020-08" db="EMBL/GenBank/DDBJ databases">
        <title>Genome sequence of Thermomonas carbonis KCTC 42013T.</title>
        <authorList>
            <person name="Hyun D.-W."/>
            <person name="Bae J.-W."/>
        </authorList>
    </citation>
    <scope>NUCLEOTIDE SEQUENCE [LARGE SCALE GENOMIC DNA]</scope>
    <source>
        <strain evidence="3 4">KCTC 42013</strain>
    </source>
</reference>
<dbReference type="AlphaFoldDB" id="A0A7G9SPS8"/>
<feature type="coiled-coil region" evidence="1">
    <location>
        <begin position="365"/>
        <end position="430"/>
    </location>
</feature>